<dbReference type="PRINTS" id="PR00778">
    <property type="entry name" value="HTHARSR"/>
</dbReference>
<dbReference type="SUPFAM" id="SSF46785">
    <property type="entry name" value="Winged helix' DNA-binding domain"/>
    <property type="match status" value="1"/>
</dbReference>
<accession>A0ABY8PP22</accession>
<keyword evidence="6" id="KW-1185">Reference proteome</keyword>
<organism evidence="5 6">
    <name type="scientific">Marinitoga aeolica</name>
    <dbReference type="NCBI Taxonomy" id="2809031"/>
    <lineage>
        <taxon>Bacteria</taxon>
        <taxon>Thermotogati</taxon>
        <taxon>Thermotogota</taxon>
        <taxon>Thermotogae</taxon>
        <taxon>Petrotogales</taxon>
        <taxon>Petrotogaceae</taxon>
        <taxon>Marinitoga</taxon>
    </lineage>
</organism>
<evidence type="ECO:0000313" key="5">
    <source>
        <dbReference type="EMBL" id="WGS64331.1"/>
    </source>
</evidence>
<dbReference type="InterPro" id="IPR011991">
    <property type="entry name" value="ArsR-like_HTH"/>
</dbReference>
<evidence type="ECO:0000259" key="4">
    <source>
        <dbReference type="PROSITE" id="PS50987"/>
    </source>
</evidence>
<dbReference type="Proteomes" id="UP001232493">
    <property type="component" value="Chromosome"/>
</dbReference>
<evidence type="ECO:0000256" key="3">
    <source>
        <dbReference type="ARBA" id="ARBA00023163"/>
    </source>
</evidence>
<keyword evidence="1" id="KW-0805">Transcription regulation</keyword>
<dbReference type="NCBIfam" id="NF033788">
    <property type="entry name" value="HTH_metalloreg"/>
    <property type="match status" value="1"/>
</dbReference>
<evidence type="ECO:0000256" key="2">
    <source>
        <dbReference type="ARBA" id="ARBA00023125"/>
    </source>
</evidence>
<proteinExistence type="predicted"/>
<dbReference type="SMART" id="SM00418">
    <property type="entry name" value="HTH_ARSR"/>
    <property type="match status" value="1"/>
</dbReference>
<keyword evidence="3" id="KW-0804">Transcription</keyword>
<evidence type="ECO:0000256" key="1">
    <source>
        <dbReference type="ARBA" id="ARBA00023015"/>
    </source>
</evidence>
<sequence length="120" mass="14327">MNKFVEMIKLFSDETRLRILNILFQGEHCNCDLEEVLGLSQPNISKHLKKIMLLDLATSRKSSYWTYYKINEEVFNKHPFMIEIMKEIQELEPFKSDLIKLREYKNSPGRCQINLNSREV</sequence>
<dbReference type="PANTHER" id="PTHR33154:SF18">
    <property type="entry name" value="ARSENICAL RESISTANCE OPERON REPRESSOR"/>
    <property type="match status" value="1"/>
</dbReference>
<reference evidence="5 6" key="1">
    <citation type="submission" date="2021-02" db="EMBL/GenBank/DDBJ databases">
        <title>Characterization of Marinitoga sp. nov. str. BP5-C20A.</title>
        <authorList>
            <person name="Erauso G."/>
            <person name="Postec A."/>
        </authorList>
    </citation>
    <scope>NUCLEOTIDE SEQUENCE [LARGE SCALE GENOMIC DNA]</scope>
    <source>
        <strain evidence="5 6">BP5-C20A</strain>
    </source>
</reference>
<feature type="domain" description="HTH arsR-type" evidence="4">
    <location>
        <begin position="1"/>
        <end position="92"/>
    </location>
</feature>
<name>A0ABY8PP22_9BACT</name>
<dbReference type="InterPro" id="IPR036390">
    <property type="entry name" value="WH_DNA-bd_sf"/>
</dbReference>
<evidence type="ECO:0000313" key="6">
    <source>
        <dbReference type="Proteomes" id="UP001232493"/>
    </source>
</evidence>
<dbReference type="Gene3D" id="1.10.10.10">
    <property type="entry name" value="Winged helix-like DNA-binding domain superfamily/Winged helix DNA-binding domain"/>
    <property type="match status" value="1"/>
</dbReference>
<protein>
    <submittedName>
        <fullName evidence="5">Winged helix-turn-helix transcriptional regulator</fullName>
    </submittedName>
</protein>
<gene>
    <name evidence="5" type="ORF">JRV97_08110</name>
</gene>
<dbReference type="PROSITE" id="PS50987">
    <property type="entry name" value="HTH_ARSR_2"/>
    <property type="match status" value="1"/>
</dbReference>
<dbReference type="RefSeq" id="WP_280997902.1">
    <property type="nucleotide sequence ID" value="NZ_CP069362.1"/>
</dbReference>
<dbReference type="CDD" id="cd00090">
    <property type="entry name" value="HTH_ARSR"/>
    <property type="match status" value="1"/>
</dbReference>
<dbReference type="InterPro" id="IPR036388">
    <property type="entry name" value="WH-like_DNA-bd_sf"/>
</dbReference>
<dbReference type="InterPro" id="IPR051081">
    <property type="entry name" value="HTH_MetalResp_TranReg"/>
</dbReference>
<dbReference type="PANTHER" id="PTHR33154">
    <property type="entry name" value="TRANSCRIPTIONAL REGULATOR, ARSR FAMILY"/>
    <property type="match status" value="1"/>
</dbReference>
<dbReference type="InterPro" id="IPR001845">
    <property type="entry name" value="HTH_ArsR_DNA-bd_dom"/>
</dbReference>
<keyword evidence="2" id="KW-0238">DNA-binding</keyword>
<dbReference type="Pfam" id="PF01022">
    <property type="entry name" value="HTH_5"/>
    <property type="match status" value="1"/>
</dbReference>
<dbReference type="EMBL" id="CP069362">
    <property type="protein sequence ID" value="WGS64331.1"/>
    <property type="molecule type" value="Genomic_DNA"/>
</dbReference>